<dbReference type="AlphaFoldDB" id="A0A371GA65"/>
<protein>
    <recommendedName>
        <fullName evidence="3">Reverse transcriptase/retrotransposon-derived protein RNase H-like domain-containing protein</fullName>
    </recommendedName>
</protein>
<organism evidence="1 2">
    <name type="scientific">Mucuna pruriens</name>
    <name type="common">Velvet bean</name>
    <name type="synonym">Dolichos pruriens</name>
    <dbReference type="NCBI Taxonomy" id="157652"/>
    <lineage>
        <taxon>Eukaryota</taxon>
        <taxon>Viridiplantae</taxon>
        <taxon>Streptophyta</taxon>
        <taxon>Embryophyta</taxon>
        <taxon>Tracheophyta</taxon>
        <taxon>Spermatophyta</taxon>
        <taxon>Magnoliopsida</taxon>
        <taxon>eudicotyledons</taxon>
        <taxon>Gunneridae</taxon>
        <taxon>Pentapetalae</taxon>
        <taxon>rosids</taxon>
        <taxon>fabids</taxon>
        <taxon>Fabales</taxon>
        <taxon>Fabaceae</taxon>
        <taxon>Papilionoideae</taxon>
        <taxon>50 kb inversion clade</taxon>
        <taxon>NPAAA clade</taxon>
        <taxon>indigoferoid/millettioid clade</taxon>
        <taxon>Phaseoleae</taxon>
        <taxon>Mucuna</taxon>
    </lineage>
</organism>
<feature type="non-terminal residue" evidence="1">
    <location>
        <position position="1"/>
    </location>
</feature>
<dbReference type="InterPro" id="IPR051320">
    <property type="entry name" value="Viral_Replic_Matur_Polypro"/>
</dbReference>
<dbReference type="Gene3D" id="3.10.10.10">
    <property type="entry name" value="HIV Type 1 Reverse Transcriptase, subunit A, domain 1"/>
    <property type="match status" value="1"/>
</dbReference>
<evidence type="ECO:0000313" key="2">
    <source>
        <dbReference type="Proteomes" id="UP000257109"/>
    </source>
</evidence>
<dbReference type="InterPro" id="IPR043128">
    <property type="entry name" value="Rev_trsase/Diguanyl_cyclase"/>
</dbReference>
<dbReference type="InterPro" id="IPR043502">
    <property type="entry name" value="DNA/RNA_pol_sf"/>
</dbReference>
<dbReference type="EMBL" id="QJKJ01006229">
    <property type="protein sequence ID" value="RDX87438.1"/>
    <property type="molecule type" value="Genomic_DNA"/>
</dbReference>
<sequence>MKASEIERGAPRLVINYKPLNKALEWIRYSLPNKSDLIKRIQDSTIFSKFEIKSGYYQIGVKEQDRYKTTFVVPFGHYEWNHLEKFINIIKENSLVVLEKKIKIFQTKIRLLGFEIYQGTIKPIRRSIEFSKKNDQNCLGIPDPKADLIVETDASYLGYGGILKQKLPESLKEQVVKYHSILYVQKFQNDIFNKKFLIRTDCKATPSVLTKDVQNLSRYYNKAKPNTLAIIVKNSTTKEHTTTTYVPSPNPLAKTSNKFTPLQYHNVIIGPSKLVNYQNPYEDQYLENDELLPIIVLKKDQAKANPIQVARILFPPNFHYLPIHPHKTRTFYEFILVDIDSIEIFHTQDKQGIIQFSKIKILTILSHQDWNQPMFEQKSFSRSFLPQHSTYYDYMDVWYHFIWFRRGISLKFPRWFIKWFIDFEPVPTIFPLEINETYNYFGEKSSFVPGYHLISFQYETIDIKTLCRQTKVKWWKKFNNNLISKSKIDEWSSQEAKRRKGSIILIREVKIIPKLASATSVEEFEAILLKARSISNSDNADHSDAESSESNPYLRNGDIVKVFSKDWLCDADLNNFIGMEGVCTEKDLLADP</sequence>
<dbReference type="Gene3D" id="3.30.70.270">
    <property type="match status" value="1"/>
</dbReference>
<name>A0A371GA65_MUCPR</name>
<proteinExistence type="predicted"/>
<evidence type="ECO:0008006" key="3">
    <source>
        <dbReference type="Google" id="ProtNLM"/>
    </source>
</evidence>
<comment type="caution">
    <text evidence="1">The sequence shown here is derived from an EMBL/GenBank/DDBJ whole genome shotgun (WGS) entry which is preliminary data.</text>
</comment>
<keyword evidence="2" id="KW-1185">Reference proteome</keyword>
<accession>A0A371GA65</accession>
<dbReference type="SUPFAM" id="SSF56672">
    <property type="entry name" value="DNA/RNA polymerases"/>
    <property type="match status" value="1"/>
</dbReference>
<dbReference type="Proteomes" id="UP000257109">
    <property type="component" value="Unassembled WGS sequence"/>
</dbReference>
<evidence type="ECO:0000313" key="1">
    <source>
        <dbReference type="EMBL" id="RDX87438.1"/>
    </source>
</evidence>
<reference evidence="1" key="1">
    <citation type="submission" date="2018-05" db="EMBL/GenBank/DDBJ databases">
        <title>Draft genome of Mucuna pruriens seed.</title>
        <authorList>
            <person name="Nnadi N.E."/>
            <person name="Vos R."/>
            <person name="Hasami M.H."/>
            <person name="Devisetty U.K."/>
            <person name="Aguiy J.C."/>
        </authorList>
    </citation>
    <scope>NUCLEOTIDE SEQUENCE [LARGE SCALE GENOMIC DNA]</scope>
    <source>
        <strain evidence="1">JCA_2017</strain>
    </source>
</reference>
<dbReference type="PANTHER" id="PTHR33064:SF37">
    <property type="entry name" value="RIBONUCLEASE H"/>
    <property type="match status" value="1"/>
</dbReference>
<dbReference type="PANTHER" id="PTHR33064">
    <property type="entry name" value="POL PROTEIN"/>
    <property type="match status" value="1"/>
</dbReference>
<gene>
    <name evidence="1" type="ORF">CR513_31087</name>
</gene>